<evidence type="ECO:0000256" key="9">
    <source>
        <dbReference type="ARBA" id="ARBA00025892"/>
    </source>
</evidence>
<dbReference type="SMART" id="SM00651">
    <property type="entry name" value="Sm"/>
    <property type="match status" value="1"/>
</dbReference>
<dbReference type="EMBL" id="KN847319">
    <property type="protein sequence ID" value="KIW57286.1"/>
    <property type="molecule type" value="Genomic_DNA"/>
</dbReference>
<organism evidence="13 14">
    <name type="scientific">Exophiala xenobiotica</name>
    <dbReference type="NCBI Taxonomy" id="348802"/>
    <lineage>
        <taxon>Eukaryota</taxon>
        <taxon>Fungi</taxon>
        <taxon>Dikarya</taxon>
        <taxon>Ascomycota</taxon>
        <taxon>Pezizomycotina</taxon>
        <taxon>Eurotiomycetes</taxon>
        <taxon>Chaetothyriomycetidae</taxon>
        <taxon>Chaetothyriales</taxon>
        <taxon>Herpotrichiellaceae</taxon>
        <taxon>Exophiala</taxon>
    </lineage>
</organism>
<dbReference type="InterPro" id="IPR047575">
    <property type="entry name" value="Sm"/>
</dbReference>
<dbReference type="GeneID" id="25327762"/>
<accession>A0A0D2BXX3</accession>
<dbReference type="Pfam" id="PF01423">
    <property type="entry name" value="LSM"/>
    <property type="match status" value="1"/>
</dbReference>
<feature type="region of interest" description="Disordered" evidence="11">
    <location>
        <begin position="33"/>
        <end position="52"/>
    </location>
</feature>
<evidence type="ECO:0000256" key="3">
    <source>
        <dbReference type="ARBA" id="ARBA00022664"/>
    </source>
</evidence>
<dbReference type="GO" id="GO:0034715">
    <property type="term" value="C:pICln-Sm protein complex"/>
    <property type="evidence" value="ECO:0007669"/>
    <property type="project" value="TreeGrafter"/>
</dbReference>
<evidence type="ECO:0000256" key="4">
    <source>
        <dbReference type="ARBA" id="ARBA00022728"/>
    </source>
</evidence>
<evidence type="ECO:0000256" key="7">
    <source>
        <dbReference type="ARBA" id="ARBA00023242"/>
    </source>
</evidence>
<dbReference type="InterPro" id="IPR016487">
    <property type="entry name" value="Lsm6/sSmF"/>
</dbReference>
<dbReference type="Proteomes" id="UP000054342">
    <property type="component" value="Unassembled WGS sequence"/>
</dbReference>
<comment type="similarity">
    <text evidence="2">Belongs to the snRNP Sm proteins family. SmF/LSm6 subfamily.</text>
</comment>
<dbReference type="GO" id="GO:0005685">
    <property type="term" value="C:U1 snRNP"/>
    <property type="evidence" value="ECO:0007669"/>
    <property type="project" value="TreeGrafter"/>
</dbReference>
<evidence type="ECO:0000259" key="12">
    <source>
        <dbReference type="PROSITE" id="PS52002"/>
    </source>
</evidence>
<protein>
    <recommendedName>
        <fullName evidence="10">Sm protein F</fullName>
    </recommendedName>
</protein>
<dbReference type="GO" id="GO:0071013">
    <property type="term" value="C:catalytic step 2 spliceosome"/>
    <property type="evidence" value="ECO:0007669"/>
    <property type="project" value="TreeGrafter"/>
</dbReference>
<dbReference type="CDD" id="cd01722">
    <property type="entry name" value="Sm_F"/>
    <property type="match status" value="1"/>
</dbReference>
<dbReference type="InterPro" id="IPR034100">
    <property type="entry name" value="Sm_F"/>
</dbReference>
<feature type="domain" description="Sm" evidence="12">
    <location>
        <begin position="67"/>
        <end position="140"/>
    </location>
</feature>
<reference evidence="13 14" key="1">
    <citation type="submission" date="2015-01" db="EMBL/GenBank/DDBJ databases">
        <title>The Genome Sequence of Exophiala xenobiotica CBS118157.</title>
        <authorList>
            <consortium name="The Broad Institute Genomics Platform"/>
            <person name="Cuomo C."/>
            <person name="de Hoog S."/>
            <person name="Gorbushina A."/>
            <person name="Stielow B."/>
            <person name="Teixiera M."/>
            <person name="Abouelleil A."/>
            <person name="Chapman S.B."/>
            <person name="Priest M."/>
            <person name="Young S.K."/>
            <person name="Wortman J."/>
            <person name="Nusbaum C."/>
            <person name="Birren B."/>
        </authorList>
    </citation>
    <scope>NUCLEOTIDE SEQUENCE [LARGE SCALE GENOMIC DNA]</scope>
    <source>
        <strain evidence="13 14">CBS 118157</strain>
    </source>
</reference>
<dbReference type="InterPro" id="IPR010920">
    <property type="entry name" value="LSM_dom_sf"/>
</dbReference>
<evidence type="ECO:0000256" key="10">
    <source>
        <dbReference type="ARBA" id="ARBA00030144"/>
    </source>
</evidence>
<evidence type="ECO:0000256" key="11">
    <source>
        <dbReference type="SAM" id="MobiDB-lite"/>
    </source>
</evidence>
<comment type="subunit">
    <text evidence="9">Component of the heptameric LSM1-LSM7 complex, which consists of LSM1, LSM2, LSM3, LSM4, LSM5, LSM6 and LSM7. Component of the heptameric LSM2-LSM8 complex, which consists of LSM2, LSM3, LSM4, LSM5, LSM6, LSM7 and LSM8. The LSm subunits form a seven-membered ring structure with a doughnut shape.</text>
</comment>
<evidence type="ECO:0000256" key="2">
    <source>
        <dbReference type="ARBA" id="ARBA00007927"/>
    </source>
</evidence>
<evidence type="ECO:0000313" key="14">
    <source>
        <dbReference type="Proteomes" id="UP000054342"/>
    </source>
</evidence>
<dbReference type="HOGENOM" id="CLU_1722398_0_0_1"/>
<evidence type="ECO:0000256" key="8">
    <source>
        <dbReference type="ARBA" id="ARBA00023274"/>
    </source>
</evidence>
<dbReference type="RefSeq" id="XP_013317870.1">
    <property type="nucleotide sequence ID" value="XM_013462416.1"/>
</dbReference>
<evidence type="ECO:0000256" key="5">
    <source>
        <dbReference type="ARBA" id="ARBA00022884"/>
    </source>
</evidence>
<keyword evidence="3" id="KW-0507">mRNA processing</keyword>
<comment type="subcellular location">
    <subcellularLocation>
        <location evidence="1">Nucleus</location>
    </subcellularLocation>
</comment>
<dbReference type="AlphaFoldDB" id="A0A0D2BXX3"/>
<keyword evidence="8" id="KW-0687">Ribonucleoprotein</keyword>
<name>A0A0D2BXX3_9EURO</name>
<keyword evidence="6" id="KW-0508">mRNA splicing</keyword>
<dbReference type="InterPro" id="IPR001163">
    <property type="entry name" value="Sm_dom_euk/arc"/>
</dbReference>
<dbReference type="GO" id="GO:0000398">
    <property type="term" value="P:mRNA splicing, via spliceosome"/>
    <property type="evidence" value="ECO:0007669"/>
    <property type="project" value="InterPro"/>
</dbReference>
<proteinExistence type="inferred from homology"/>
<dbReference type="SUPFAM" id="SSF50182">
    <property type="entry name" value="Sm-like ribonucleoproteins"/>
    <property type="match status" value="1"/>
</dbReference>
<dbReference type="STRING" id="348802.A0A0D2BXX3"/>
<dbReference type="PANTHER" id="PTHR11021:SF0">
    <property type="entry name" value="SMALL NUCLEAR RIBONUCLEOPROTEIN F"/>
    <property type="match status" value="1"/>
</dbReference>
<keyword evidence="4" id="KW-0747">Spliceosome</keyword>
<dbReference type="PROSITE" id="PS52002">
    <property type="entry name" value="SM"/>
    <property type="match status" value="1"/>
</dbReference>
<keyword evidence="14" id="KW-1185">Reference proteome</keyword>
<gene>
    <name evidence="13" type="ORF">PV05_05854</name>
</gene>
<dbReference type="PANTHER" id="PTHR11021">
    <property type="entry name" value="SMALL NUCLEAR RIBONUCLEOPROTEIN F SNRNP-F"/>
    <property type="match status" value="1"/>
</dbReference>
<evidence type="ECO:0000256" key="6">
    <source>
        <dbReference type="ARBA" id="ARBA00023187"/>
    </source>
</evidence>
<evidence type="ECO:0000256" key="1">
    <source>
        <dbReference type="ARBA" id="ARBA00004123"/>
    </source>
</evidence>
<keyword evidence="5" id="KW-0694">RNA-binding</keyword>
<dbReference type="OrthoDB" id="10248838at2759"/>
<keyword evidence="7" id="KW-0539">Nucleus</keyword>
<sequence length="152" mass="17432">MFAKQRSSSNSRERFHFEFIFFDCRQNEFHSSQPTATVAKSVRPTPDRSSSSATDAIVYDLEGWRAHADVDTLYRINDEVIIRLKWGQTEYKGRLISVDSYMNIQLSNTEEYIDRKHTGTLGEVLIRCNNVLWISAAKGVEMNGEADTKMEG</sequence>
<evidence type="ECO:0000313" key="13">
    <source>
        <dbReference type="EMBL" id="KIW57286.1"/>
    </source>
</evidence>
<dbReference type="GO" id="GO:0003723">
    <property type="term" value="F:RNA binding"/>
    <property type="evidence" value="ECO:0007669"/>
    <property type="project" value="UniProtKB-KW"/>
</dbReference>
<dbReference type="Gene3D" id="2.30.30.100">
    <property type="match status" value="1"/>
</dbReference>